<dbReference type="Pfam" id="PF06448">
    <property type="entry name" value="DUF1081"/>
    <property type="match status" value="1"/>
</dbReference>
<keyword evidence="2" id="KW-0964">Secreted</keyword>
<evidence type="ECO:0000256" key="2">
    <source>
        <dbReference type="ARBA" id="ARBA00022525"/>
    </source>
</evidence>
<evidence type="ECO:0000256" key="3">
    <source>
        <dbReference type="ARBA" id="ARBA00023180"/>
    </source>
</evidence>
<keyword evidence="3" id="KW-0325">Glycoprotein</keyword>
<name>A0A7R9DTP9_TIMPO</name>
<dbReference type="AlphaFoldDB" id="A0A7R9DTP9"/>
<comment type="subcellular location">
    <subcellularLocation>
        <location evidence="1">Secreted</location>
    </subcellularLocation>
</comment>
<sequence length="133" mass="14587">MINRDIIGTANKDIMNDYKGCFDQLSPLIGLTFCGEVGLPWEGLKQTGAFFPLNGPGKLSVKIQTDDVSVYHFRSNLVQNPDSSTLELVFDTPGSKSSRKISVLFERAIQPQVKLAAIVTSPWKKAAGKCKLK</sequence>
<gene>
    <name evidence="5" type="ORF">TPSB3V08_LOCUS14010</name>
</gene>
<evidence type="ECO:0000313" key="5">
    <source>
        <dbReference type="EMBL" id="CAD7420595.1"/>
    </source>
</evidence>
<proteinExistence type="predicted"/>
<reference evidence="5" key="1">
    <citation type="submission" date="2020-11" db="EMBL/GenBank/DDBJ databases">
        <authorList>
            <person name="Tran Van P."/>
        </authorList>
    </citation>
    <scope>NUCLEOTIDE SEQUENCE</scope>
</reference>
<organism evidence="5">
    <name type="scientific">Timema poppense</name>
    <name type="common">Walking stick</name>
    <dbReference type="NCBI Taxonomy" id="170557"/>
    <lineage>
        <taxon>Eukaryota</taxon>
        <taxon>Metazoa</taxon>
        <taxon>Ecdysozoa</taxon>
        <taxon>Arthropoda</taxon>
        <taxon>Hexapoda</taxon>
        <taxon>Insecta</taxon>
        <taxon>Pterygota</taxon>
        <taxon>Neoptera</taxon>
        <taxon>Polyneoptera</taxon>
        <taxon>Phasmatodea</taxon>
        <taxon>Timematodea</taxon>
        <taxon>Timematoidea</taxon>
        <taxon>Timematidae</taxon>
        <taxon>Timema</taxon>
    </lineage>
</organism>
<protein>
    <recommendedName>
        <fullName evidence="4">Lipid transport open beta-sheet domain-containing protein</fullName>
    </recommendedName>
</protein>
<feature type="domain" description="Lipid transport open beta-sheet" evidence="4">
    <location>
        <begin position="17"/>
        <end position="116"/>
    </location>
</feature>
<dbReference type="GO" id="GO:0005319">
    <property type="term" value="F:lipid transporter activity"/>
    <property type="evidence" value="ECO:0007669"/>
    <property type="project" value="InterPro"/>
</dbReference>
<accession>A0A7R9DTP9</accession>
<dbReference type="EMBL" id="OD033696">
    <property type="protein sequence ID" value="CAD7420595.1"/>
    <property type="molecule type" value="Genomic_DNA"/>
</dbReference>
<evidence type="ECO:0000259" key="4">
    <source>
        <dbReference type="Pfam" id="PF06448"/>
    </source>
</evidence>
<dbReference type="GO" id="GO:0005576">
    <property type="term" value="C:extracellular region"/>
    <property type="evidence" value="ECO:0007669"/>
    <property type="project" value="UniProtKB-SubCell"/>
</dbReference>
<evidence type="ECO:0000256" key="1">
    <source>
        <dbReference type="ARBA" id="ARBA00004613"/>
    </source>
</evidence>
<dbReference type="InterPro" id="IPR009454">
    <property type="entry name" value="Lipid_transpt_open_b-sht"/>
</dbReference>